<reference evidence="1" key="1">
    <citation type="submission" date="2018-02" db="EMBL/GenBank/DDBJ databases">
        <title>Rhizophora mucronata_Transcriptome.</title>
        <authorList>
            <person name="Meera S.P."/>
            <person name="Sreeshan A."/>
            <person name="Augustine A."/>
        </authorList>
    </citation>
    <scope>NUCLEOTIDE SEQUENCE</scope>
    <source>
        <tissue evidence="1">Leaf</tissue>
    </source>
</reference>
<organism evidence="1">
    <name type="scientific">Rhizophora mucronata</name>
    <name type="common">Asiatic mangrove</name>
    <dbReference type="NCBI Taxonomy" id="61149"/>
    <lineage>
        <taxon>Eukaryota</taxon>
        <taxon>Viridiplantae</taxon>
        <taxon>Streptophyta</taxon>
        <taxon>Embryophyta</taxon>
        <taxon>Tracheophyta</taxon>
        <taxon>Spermatophyta</taxon>
        <taxon>Magnoliopsida</taxon>
        <taxon>eudicotyledons</taxon>
        <taxon>Gunneridae</taxon>
        <taxon>Pentapetalae</taxon>
        <taxon>rosids</taxon>
        <taxon>fabids</taxon>
        <taxon>Malpighiales</taxon>
        <taxon>Rhizophoraceae</taxon>
        <taxon>Rhizophora</taxon>
    </lineage>
</organism>
<name>A0A2P2Q2N6_RHIMU</name>
<evidence type="ECO:0000313" key="1">
    <source>
        <dbReference type="EMBL" id="MBX61212.1"/>
    </source>
</evidence>
<dbReference type="AlphaFoldDB" id="A0A2P2Q2N6"/>
<sequence length="40" mass="4783">MSCIKISARQLFQLITSNRQNQKFMDRTIPEGKILKTWEK</sequence>
<protein>
    <submittedName>
        <fullName evidence="1">Uncharacterized protein</fullName>
    </submittedName>
</protein>
<accession>A0A2P2Q2N6</accession>
<dbReference type="EMBL" id="GGEC01080728">
    <property type="protein sequence ID" value="MBX61212.1"/>
    <property type="molecule type" value="Transcribed_RNA"/>
</dbReference>
<proteinExistence type="predicted"/>